<feature type="non-terminal residue" evidence="1">
    <location>
        <position position="1"/>
    </location>
</feature>
<sequence length="107" mass="11930">IKWRYIRTSVIRNLHPVMIVSIVLFALLPIALRSQEWLPTCGTTQRQSILTLISTDIFMRHLKSGALNPALTECSNFHRRVCPVGGPPASASTQALFDQILAIEKSC</sequence>
<name>A0AAN5IGC2_9BILA</name>
<evidence type="ECO:0000313" key="2">
    <source>
        <dbReference type="Proteomes" id="UP001328107"/>
    </source>
</evidence>
<dbReference type="EMBL" id="BTRK01000006">
    <property type="protein sequence ID" value="GMR62611.1"/>
    <property type="molecule type" value="Genomic_DNA"/>
</dbReference>
<proteinExistence type="predicted"/>
<accession>A0AAN5IGC2</accession>
<reference evidence="2" key="1">
    <citation type="submission" date="2022-10" db="EMBL/GenBank/DDBJ databases">
        <title>Genome assembly of Pristionchus species.</title>
        <authorList>
            <person name="Yoshida K."/>
            <person name="Sommer R.J."/>
        </authorList>
    </citation>
    <scope>NUCLEOTIDE SEQUENCE [LARGE SCALE GENOMIC DNA]</scope>
    <source>
        <strain evidence="2">RS5460</strain>
    </source>
</reference>
<dbReference type="Proteomes" id="UP001328107">
    <property type="component" value="Unassembled WGS sequence"/>
</dbReference>
<comment type="caution">
    <text evidence="1">The sequence shown here is derived from an EMBL/GenBank/DDBJ whole genome shotgun (WGS) entry which is preliminary data.</text>
</comment>
<evidence type="ECO:0000313" key="1">
    <source>
        <dbReference type="EMBL" id="GMR62611.1"/>
    </source>
</evidence>
<protein>
    <submittedName>
        <fullName evidence="1">Uncharacterized protein</fullName>
    </submittedName>
</protein>
<organism evidence="1 2">
    <name type="scientific">Pristionchus mayeri</name>
    <dbReference type="NCBI Taxonomy" id="1317129"/>
    <lineage>
        <taxon>Eukaryota</taxon>
        <taxon>Metazoa</taxon>
        <taxon>Ecdysozoa</taxon>
        <taxon>Nematoda</taxon>
        <taxon>Chromadorea</taxon>
        <taxon>Rhabditida</taxon>
        <taxon>Rhabditina</taxon>
        <taxon>Diplogasteromorpha</taxon>
        <taxon>Diplogasteroidea</taxon>
        <taxon>Neodiplogasteridae</taxon>
        <taxon>Pristionchus</taxon>
    </lineage>
</organism>
<feature type="non-terminal residue" evidence="1">
    <location>
        <position position="107"/>
    </location>
</feature>
<keyword evidence="2" id="KW-1185">Reference proteome</keyword>
<dbReference type="AlphaFoldDB" id="A0AAN5IGC2"/>
<gene>
    <name evidence="1" type="ORF">PMAYCL1PPCAC_32806</name>
</gene>